<dbReference type="InterPro" id="IPR014973">
    <property type="entry name" value="DUF1835"/>
</dbReference>
<dbReference type="Pfam" id="PF08874">
    <property type="entry name" value="DUF1835"/>
    <property type="match status" value="1"/>
</dbReference>
<dbReference type="OrthoDB" id="127805at2"/>
<dbReference type="STRING" id="990371.SAMN05421813_10271"/>
<keyword evidence="3" id="KW-1185">Reference proteome</keyword>
<dbReference type="RefSeq" id="WP_090698648.1">
    <property type="nucleotide sequence ID" value="NZ_FNHH01000002.1"/>
</dbReference>
<dbReference type="EMBL" id="FNHH01000002">
    <property type="protein sequence ID" value="SDL76363.1"/>
    <property type="molecule type" value="Genomic_DNA"/>
</dbReference>
<sequence length="252" mass="29285">MSTYHILNGDCLAVQLRDTKINQDFIVCRECLIEGPLIAENPDDFWDVRAKFISDYFNVSTAEYYSKTVTELQKIDALPDYSEVCLWFENDLFCQTNMWFTISILSKKPGLKLFRVFPTIESKADRWKGFGGSTSERLEQSFSTKIQFSPDDIESGKNLWIAYQNGDLKKLHELSKTQSNCFEYLEEVCQAHSDRFPSDHALGRPERVVSELINTYSKEFQEVFSAFSEREGIYGFGDLQVKNMYDKLMQQH</sequence>
<evidence type="ECO:0000259" key="1">
    <source>
        <dbReference type="Pfam" id="PF08874"/>
    </source>
</evidence>
<dbReference type="AlphaFoldDB" id="A0A1G9MQI8"/>
<organism evidence="2 3">
    <name type="scientific">Daejeonella rubra</name>
    <dbReference type="NCBI Taxonomy" id="990371"/>
    <lineage>
        <taxon>Bacteria</taxon>
        <taxon>Pseudomonadati</taxon>
        <taxon>Bacteroidota</taxon>
        <taxon>Sphingobacteriia</taxon>
        <taxon>Sphingobacteriales</taxon>
        <taxon>Sphingobacteriaceae</taxon>
        <taxon>Daejeonella</taxon>
    </lineage>
</organism>
<feature type="domain" description="DUF1835" evidence="1">
    <location>
        <begin position="9"/>
        <end position="109"/>
    </location>
</feature>
<evidence type="ECO:0000313" key="3">
    <source>
        <dbReference type="Proteomes" id="UP000199226"/>
    </source>
</evidence>
<gene>
    <name evidence="2" type="ORF">SAMN05421813_10271</name>
</gene>
<dbReference type="Proteomes" id="UP000199226">
    <property type="component" value="Unassembled WGS sequence"/>
</dbReference>
<name>A0A1G9MQI8_9SPHI</name>
<reference evidence="3" key="1">
    <citation type="submission" date="2016-10" db="EMBL/GenBank/DDBJ databases">
        <authorList>
            <person name="Varghese N."/>
            <person name="Submissions S."/>
        </authorList>
    </citation>
    <scope>NUCLEOTIDE SEQUENCE [LARGE SCALE GENOMIC DNA]</scope>
    <source>
        <strain evidence="3">DSM 24536</strain>
    </source>
</reference>
<evidence type="ECO:0000313" key="2">
    <source>
        <dbReference type="EMBL" id="SDL76363.1"/>
    </source>
</evidence>
<accession>A0A1G9MQI8</accession>
<proteinExistence type="predicted"/>
<protein>
    <recommendedName>
        <fullName evidence="1">DUF1835 domain-containing protein</fullName>
    </recommendedName>
</protein>